<keyword evidence="2" id="KW-0614">Plasmid</keyword>
<feature type="transmembrane region" description="Helical" evidence="1">
    <location>
        <begin position="6"/>
        <end position="31"/>
    </location>
</feature>
<protein>
    <submittedName>
        <fullName evidence="2">Uncharacterized protein</fullName>
    </submittedName>
</protein>
<name>A0A0B5AXK2_9BACL</name>
<keyword evidence="1" id="KW-1133">Transmembrane helix</keyword>
<gene>
    <name evidence="2" type="ORF">JMA_39650</name>
</gene>
<dbReference type="EMBL" id="CP009417">
    <property type="protein sequence ID" value="AJD93283.1"/>
    <property type="molecule type" value="Genomic_DNA"/>
</dbReference>
<organism evidence="2 3">
    <name type="scientific">Jeotgalibacillus malaysiensis</name>
    <dbReference type="NCBI Taxonomy" id="1508404"/>
    <lineage>
        <taxon>Bacteria</taxon>
        <taxon>Bacillati</taxon>
        <taxon>Bacillota</taxon>
        <taxon>Bacilli</taxon>
        <taxon>Bacillales</taxon>
        <taxon>Caryophanaceae</taxon>
        <taxon>Jeotgalibacillus</taxon>
    </lineage>
</organism>
<dbReference type="BioCyc" id="JESP1508404:G14D9-13249-MONOMER"/>
<dbReference type="HOGENOM" id="CLU_2617272_0_0_9"/>
<evidence type="ECO:0000256" key="1">
    <source>
        <dbReference type="SAM" id="Phobius"/>
    </source>
</evidence>
<keyword evidence="3" id="KW-1185">Reference proteome</keyword>
<reference evidence="2 3" key="1">
    <citation type="submission" date="2014-08" db="EMBL/GenBank/DDBJ databases">
        <title>Complete genome of a marine bacteria Jeotgalibacillus malaysiensis.</title>
        <authorList>
            <person name="Yaakop A.S."/>
            <person name="Chan K.-G."/>
            <person name="Goh K.M."/>
        </authorList>
    </citation>
    <scope>NUCLEOTIDE SEQUENCE [LARGE SCALE GENOMIC DNA]</scope>
    <source>
        <strain evidence="2 3">D5</strain>
        <plasmid evidence="3">Plasmid</plasmid>
    </source>
</reference>
<accession>A0A0B5AXK2</accession>
<dbReference type="KEGG" id="jeo:JMA_39650"/>
<dbReference type="Proteomes" id="UP000031449">
    <property type="component" value="Plasmid unnamed"/>
</dbReference>
<sequence length="78" mass="8710">MTEFALFGLIFTGLFIGLRILVLLSSLKAVFENLSNNVFAEKDVYEGAKKQIIEIVILLAVFFTIAVILFLFAYEGAM</sequence>
<proteinExistence type="predicted"/>
<geneLocation type="plasmid" evidence="3"/>
<feature type="transmembrane region" description="Helical" evidence="1">
    <location>
        <begin position="52"/>
        <end position="74"/>
    </location>
</feature>
<evidence type="ECO:0000313" key="2">
    <source>
        <dbReference type="EMBL" id="AJD93283.1"/>
    </source>
</evidence>
<evidence type="ECO:0000313" key="3">
    <source>
        <dbReference type="Proteomes" id="UP000031449"/>
    </source>
</evidence>
<dbReference type="AlphaFoldDB" id="A0A0B5AXK2"/>
<keyword evidence="1" id="KW-0812">Transmembrane</keyword>
<keyword evidence="1" id="KW-0472">Membrane</keyword>